<dbReference type="EMBL" id="CAJNOW010014548">
    <property type="protein sequence ID" value="CAF1633379.1"/>
    <property type="molecule type" value="Genomic_DNA"/>
</dbReference>
<evidence type="ECO:0000313" key="3">
    <source>
        <dbReference type="EMBL" id="CAF1994935.1"/>
    </source>
</evidence>
<proteinExistence type="predicted"/>
<accession>A0A816RNF7</accession>
<dbReference type="Proteomes" id="UP000663834">
    <property type="component" value="Unassembled WGS sequence"/>
</dbReference>
<protein>
    <submittedName>
        <fullName evidence="4">Uncharacterized protein</fullName>
    </submittedName>
</protein>
<name>A0A816RNF7_9BILA</name>
<dbReference type="Proteomes" id="UP000663824">
    <property type="component" value="Unassembled WGS sequence"/>
</dbReference>
<dbReference type="Proteomes" id="UP000663856">
    <property type="component" value="Unassembled WGS sequence"/>
</dbReference>
<gene>
    <name evidence="1" type="ORF">CJN711_LOCUS21348</name>
    <name evidence="2" type="ORF">KQP761_LOCUS26616</name>
    <name evidence="5" type="ORF">MBJ925_LOCUS18012</name>
    <name evidence="3" type="ORF">WKI299_LOCUS4463</name>
    <name evidence="4" type="ORF">XDN619_LOCUS13944</name>
</gene>
<organism evidence="4 6">
    <name type="scientific">Rotaria magnacalcarata</name>
    <dbReference type="NCBI Taxonomy" id="392030"/>
    <lineage>
        <taxon>Eukaryota</taxon>
        <taxon>Metazoa</taxon>
        <taxon>Spiralia</taxon>
        <taxon>Gnathifera</taxon>
        <taxon>Rotifera</taxon>
        <taxon>Eurotatoria</taxon>
        <taxon>Bdelloidea</taxon>
        <taxon>Philodinida</taxon>
        <taxon>Philodinidae</taxon>
        <taxon>Rotaria</taxon>
    </lineage>
</organism>
<dbReference type="EMBL" id="CAJNRE010008951">
    <property type="protein sequence ID" value="CAF2078089.1"/>
    <property type="molecule type" value="Genomic_DNA"/>
</dbReference>
<evidence type="ECO:0000313" key="1">
    <source>
        <dbReference type="EMBL" id="CAF1389002.1"/>
    </source>
</evidence>
<dbReference type="AlphaFoldDB" id="A0A816RNF7"/>
<dbReference type="EMBL" id="CAJNRG010005549">
    <property type="protein sequence ID" value="CAF2077800.1"/>
    <property type="molecule type" value="Genomic_DNA"/>
</dbReference>
<dbReference type="EMBL" id="CAJNRF010001110">
    <property type="protein sequence ID" value="CAF1994935.1"/>
    <property type="molecule type" value="Genomic_DNA"/>
</dbReference>
<evidence type="ECO:0000313" key="6">
    <source>
        <dbReference type="Proteomes" id="UP000663887"/>
    </source>
</evidence>
<sequence>MSSSSLKTNEDSVSERKKLYLSERRIPILFEALMAGLMHHEPDDHYDFIIESLTKMKTQPLSVQWDTFIEMHNSNK</sequence>
<evidence type="ECO:0000313" key="2">
    <source>
        <dbReference type="EMBL" id="CAF1633379.1"/>
    </source>
</evidence>
<dbReference type="EMBL" id="CAJNOV010010082">
    <property type="protein sequence ID" value="CAF1389002.1"/>
    <property type="molecule type" value="Genomic_DNA"/>
</dbReference>
<evidence type="ECO:0000313" key="5">
    <source>
        <dbReference type="EMBL" id="CAF2078089.1"/>
    </source>
</evidence>
<dbReference type="OrthoDB" id="6436361at2759"/>
<dbReference type="Proteomes" id="UP000663887">
    <property type="component" value="Unassembled WGS sequence"/>
</dbReference>
<dbReference type="Proteomes" id="UP000663855">
    <property type="component" value="Unassembled WGS sequence"/>
</dbReference>
<comment type="caution">
    <text evidence="4">The sequence shown here is derived from an EMBL/GenBank/DDBJ whole genome shotgun (WGS) entry which is preliminary data.</text>
</comment>
<dbReference type="SUPFAM" id="SSF47391">
    <property type="entry name" value="Dimerization-anchoring domain of cAMP-dependent PK regulatory subunit"/>
    <property type="match status" value="1"/>
</dbReference>
<evidence type="ECO:0000313" key="4">
    <source>
        <dbReference type="EMBL" id="CAF2077800.1"/>
    </source>
</evidence>
<reference evidence="4" key="1">
    <citation type="submission" date="2021-02" db="EMBL/GenBank/DDBJ databases">
        <authorList>
            <person name="Nowell W R."/>
        </authorList>
    </citation>
    <scope>NUCLEOTIDE SEQUENCE</scope>
</reference>